<gene>
    <name evidence="1" type="ORF">CFIO01_04783</name>
</gene>
<sequence length="143" mass="16012">MMCFLGIAAADPNIKDPWNPSHCHGNVPLKILTAICGHIEIQPFFRFGDTRPCTHAIVTPTVGADVSRNASWHRATEVQKKHPILCHTPHHDDGWPGMKGETTWKRTELYGRKTGNLITFSLGTLFDPDRPKAIHLSLRTTCH</sequence>
<keyword evidence="2" id="KW-1185">Reference proteome</keyword>
<name>A0A010R7D6_9PEZI</name>
<organism evidence="1 2">
    <name type="scientific">Colletotrichum fioriniae PJ7</name>
    <dbReference type="NCBI Taxonomy" id="1445577"/>
    <lineage>
        <taxon>Eukaryota</taxon>
        <taxon>Fungi</taxon>
        <taxon>Dikarya</taxon>
        <taxon>Ascomycota</taxon>
        <taxon>Pezizomycotina</taxon>
        <taxon>Sordariomycetes</taxon>
        <taxon>Hypocreomycetidae</taxon>
        <taxon>Glomerellales</taxon>
        <taxon>Glomerellaceae</taxon>
        <taxon>Colletotrichum</taxon>
        <taxon>Colletotrichum acutatum species complex</taxon>
    </lineage>
</organism>
<dbReference type="Proteomes" id="UP000020467">
    <property type="component" value="Unassembled WGS sequence"/>
</dbReference>
<comment type="caution">
    <text evidence="1">The sequence shown here is derived from an EMBL/GenBank/DDBJ whole genome shotgun (WGS) entry which is preliminary data.</text>
</comment>
<evidence type="ECO:0000313" key="1">
    <source>
        <dbReference type="EMBL" id="EXF84615.1"/>
    </source>
</evidence>
<dbReference type="AlphaFoldDB" id="A0A010R7D6"/>
<accession>A0A010R7D6</accession>
<dbReference type="KEGG" id="cfj:CFIO01_04783"/>
<evidence type="ECO:0000313" key="2">
    <source>
        <dbReference type="Proteomes" id="UP000020467"/>
    </source>
</evidence>
<dbReference type="OrthoDB" id="10298867at2759"/>
<protein>
    <submittedName>
        <fullName evidence="1">Uncharacterized protein</fullName>
    </submittedName>
</protein>
<dbReference type="EMBL" id="JARH01000161">
    <property type="protein sequence ID" value="EXF84615.1"/>
    <property type="molecule type" value="Genomic_DNA"/>
</dbReference>
<proteinExistence type="predicted"/>
<reference evidence="1 2" key="1">
    <citation type="submission" date="2014-02" db="EMBL/GenBank/DDBJ databases">
        <title>The genome sequence of Colletotrichum fioriniae PJ7.</title>
        <authorList>
            <person name="Baroncelli R."/>
            <person name="Thon M.R."/>
        </authorList>
    </citation>
    <scope>NUCLEOTIDE SEQUENCE [LARGE SCALE GENOMIC DNA]</scope>
    <source>
        <strain evidence="1 2">PJ7</strain>
    </source>
</reference>
<dbReference type="HOGENOM" id="CLU_1806013_0_0_1"/>